<gene>
    <name evidence="5" type="ordered locus">mru_1610</name>
</gene>
<dbReference type="InterPro" id="IPR002877">
    <property type="entry name" value="RNA_MeTrfase_FtsJ_dom"/>
</dbReference>
<evidence type="ECO:0000259" key="4">
    <source>
        <dbReference type="SMART" id="SM00363"/>
    </source>
</evidence>
<dbReference type="GeneID" id="8771269"/>
<dbReference type="PIRSF" id="PIRSF005578">
    <property type="entry name" value="TlyA"/>
    <property type="match status" value="1"/>
</dbReference>
<dbReference type="RefSeq" id="WP_012956408.1">
    <property type="nucleotide sequence ID" value="NC_013790.1"/>
</dbReference>
<dbReference type="InterPro" id="IPR004538">
    <property type="entry name" value="Hemolysin_A/TlyA"/>
</dbReference>
<dbReference type="SUPFAM" id="SSF53335">
    <property type="entry name" value="S-adenosyl-L-methionine-dependent methyltransferases"/>
    <property type="match status" value="1"/>
</dbReference>
<dbReference type="eggNOG" id="arCOG00080">
    <property type="taxonomic scope" value="Archaea"/>
</dbReference>
<dbReference type="AlphaFoldDB" id="D3E4R6"/>
<dbReference type="HOGENOM" id="CLU_058015_1_0_2"/>
<proteinExistence type="inferred from homology"/>
<dbReference type="Gene3D" id="3.10.290.10">
    <property type="entry name" value="RNA-binding S4 domain"/>
    <property type="match status" value="1"/>
</dbReference>
<name>D3E4R6_METRM</name>
<evidence type="ECO:0000313" key="6">
    <source>
        <dbReference type="Proteomes" id="UP000008680"/>
    </source>
</evidence>
<dbReference type="OrthoDB" id="134864at2157"/>
<dbReference type="PATRIC" id="fig|634498.28.peg.1611"/>
<dbReference type="Pfam" id="PF01728">
    <property type="entry name" value="FtsJ"/>
    <property type="match status" value="1"/>
</dbReference>
<dbReference type="InterPro" id="IPR047048">
    <property type="entry name" value="TlyA"/>
</dbReference>
<evidence type="ECO:0000256" key="1">
    <source>
        <dbReference type="ARBA" id="ARBA00022884"/>
    </source>
</evidence>
<protein>
    <submittedName>
        <fullName evidence="5">rRNA methylase</fullName>
    </submittedName>
</protein>
<dbReference type="InterPro" id="IPR029063">
    <property type="entry name" value="SAM-dependent_MTases_sf"/>
</dbReference>
<evidence type="ECO:0000313" key="5">
    <source>
        <dbReference type="EMBL" id="ADC47460.1"/>
    </source>
</evidence>
<dbReference type="Proteomes" id="UP000008680">
    <property type="component" value="Chromosome"/>
</dbReference>
<dbReference type="EMBL" id="CP001719">
    <property type="protein sequence ID" value="ADC47460.1"/>
    <property type="molecule type" value="Genomic_DNA"/>
</dbReference>
<dbReference type="InterPro" id="IPR002942">
    <property type="entry name" value="S4_RNA-bd"/>
</dbReference>
<dbReference type="InterPro" id="IPR036986">
    <property type="entry name" value="S4_RNA-bd_sf"/>
</dbReference>
<organism evidence="5 6">
    <name type="scientific">Methanobrevibacter ruminantium (strain ATCC 35063 / DSM 1093 / JCM 13430 / OCM 146 / M1)</name>
    <name type="common">Methanobacterium ruminantium</name>
    <dbReference type="NCBI Taxonomy" id="634498"/>
    <lineage>
        <taxon>Archaea</taxon>
        <taxon>Methanobacteriati</taxon>
        <taxon>Methanobacteriota</taxon>
        <taxon>Methanomada group</taxon>
        <taxon>Methanobacteria</taxon>
        <taxon>Methanobacteriales</taxon>
        <taxon>Methanobacteriaceae</taxon>
        <taxon>Methanobrevibacter</taxon>
    </lineage>
</organism>
<accession>D3E4R6</accession>
<dbReference type="STRING" id="634498.mru_1610"/>
<dbReference type="GO" id="GO:0008168">
    <property type="term" value="F:methyltransferase activity"/>
    <property type="evidence" value="ECO:0007669"/>
    <property type="project" value="UniProtKB-KW"/>
</dbReference>
<dbReference type="Gene3D" id="3.40.50.150">
    <property type="entry name" value="Vaccinia Virus protein VP39"/>
    <property type="match status" value="1"/>
</dbReference>
<dbReference type="CDD" id="cd00165">
    <property type="entry name" value="S4"/>
    <property type="match status" value="1"/>
</dbReference>
<keyword evidence="5" id="KW-0808">Transferase</keyword>
<dbReference type="Pfam" id="PF01479">
    <property type="entry name" value="S4"/>
    <property type="match status" value="1"/>
</dbReference>
<evidence type="ECO:0000256" key="2">
    <source>
        <dbReference type="ARBA" id="ARBA00029460"/>
    </source>
</evidence>
<keyword evidence="1 3" id="KW-0694">RNA-binding</keyword>
<dbReference type="PROSITE" id="PS50889">
    <property type="entry name" value="S4"/>
    <property type="match status" value="1"/>
</dbReference>
<keyword evidence="6" id="KW-1185">Reference proteome</keyword>
<comment type="similarity">
    <text evidence="2">Belongs to the TlyA family.</text>
</comment>
<dbReference type="PANTHER" id="PTHR32319:SF0">
    <property type="entry name" value="BACTERIAL HEMOLYSIN-LIKE PROTEIN"/>
    <property type="match status" value="1"/>
</dbReference>
<dbReference type="SMART" id="SM00363">
    <property type="entry name" value="S4"/>
    <property type="match status" value="1"/>
</dbReference>
<feature type="domain" description="RNA-binding S4" evidence="4">
    <location>
        <begin position="3"/>
        <end position="69"/>
    </location>
</feature>
<evidence type="ECO:0000256" key="3">
    <source>
        <dbReference type="PROSITE-ProRule" id="PRU00182"/>
    </source>
</evidence>
<dbReference type="CDD" id="cd02440">
    <property type="entry name" value="AdoMet_MTases"/>
    <property type="match status" value="1"/>
</dbReference>
<dbReference type="KEGG" id="mru:mru_1610"/>
<dbReference type="NCBIfam" id="TIGR00478">
    <property type="entry name" value="tly"/>
    <property type="match status" value="1"/>
</dbReference>
<keyword evidence="5" id="KW-0489">Methyltransferase</keyword>
<sequence length="264" mass="30095">MKERLDKYLVNNNLIASRTKSKEMIKSKNVKVNDKIITKASYTVRDGDKVEIINDESLRYVSRGGLKLEGAIDSFNLNFNEKSIMDIGSSTGGFTDCGLQHGAKRVVAIDVGTDIMTTSLRDDDRVDLYEQMNFKNAPSSLFKDIDIIVSDVSFISLKHIIDRIAQEDDDFELVFLIKPQFECGKEIADQFKGIITDKEVHKDVILEIKEYFKTKGYYLIDLDVSKIKGKSGNIEYLGHFKANEKVREIDIEEVIDRAFIDEEN</sequence>
<dbReference type="GO" id="GO:0003723">
    <property type="term" value="F:RNA binding"/>
    <property type="evidence" value="ECO:0007669"/>
    <property type="project" value="UniProtKB-KW"/>
</dbReference>
<dbReference type="SUPFAM" id="SSF55174">
    <property type="entry name" value="Alpha-L RNA-binding motif"/>
    <property type="match status" value="1"/>
</dbReference>
<dbReference type="PANTHER" id="PTHR32319">
    <property type="entry name" value="BACTERIAL HEMOLYSIN-LIKE PROTEIN"/>
    <property type="match status" value="1"/>
</dbReference>
<dbReference type="GO" id="GO:0032259">
    <property type="term" value="P:methylation"/>
    <property type="evidence" value="ECO:0007669"/>
    <property type="project" value="UniProtKB-KW"/>
</dbReference>
<reference evidence="5 6" key="1">
    <citation type="journal article" date="2010" name="PLoS ONE">
        <title>The genome sequence of the rumen methanogen Methanobrevibacter ruminantium reveals new possibilities for controlling ruminant methane emissions.</title>
        <authorList>
            <person name="Leahy S.C."/>
            <person name="Kelly W.J."/>
            <person name="Altermann E."/>
            <person name="Ronimus R.S."/>
            <person name="Yeoman C.J."/>
            <person name="Pacheco D.M."/>
            <person name="Li D."/>
            <person name="Kong Z."/>
            <person name="McTavish S."/>
            <person name="Sang C."/>
            <person name="Lambie S.C."/>
            <person name="Janssen P.H."/>
            <person name="Dey D."/>
            <person name="Attwood G.T."/>
        </authorList>
    </citation>
    <scope>NUCLEOTIDE SEQUENCE [LARGE SCALE GENOMIC DNA]</scope>
    <source>
        <strain evidence="6">ATCC 35063 / DSM 1093 / JCM 13430 / OCM 146 / M1</strain>
    </source>
</reference>